<keyword evidence="2" id="KW-1185">Reference proteome</keyword>
<evidence type="ECO:0000313" key="1">
    <source>
        <dbReference type="EMBL" id="KAH0451993.1"/>
    </source>
</evidence>
<sequence>MQTTCLAFSLALHTQSLRVQPAFRPAGFKNSNPCSCLLPIRSPVLPVAPTNLTSRPISSHDNLP</sequence>
<comment type="caution">
    <text evidence="1">The sequence shown here is derived from an EMBL/GenBank/DDBJ whole genome shotgun (WGS) entry which is preliminary data.</text>
</comment>
<name>A0AAV7G892_DENCH</name>
<reference evidence="1 2" key="1">
    <citation type="journal article" date="2021" name="Hortic Res">
        <title>Chromosome-scale assembly of the Dendrobium chrysotoxum genome enhances the understanding of orchid evolution.</title>
        <authorList>
            <person name="Zhang Y."/>
            <person name="Zhang G.Q."/>
            <person name="Zhang D."/>
            <person name="Liu X.D."/>
            <person name="Xu X.Y."/>
            <person name="Sun W.H."/>
            <person name="Yu X."/>
            <person name="Zhu X."/>
            <person name="Wang Z.W."/>
            <person name="Zhao X."/>
            <person name="Zhong W.Y."/>
            <person name="Chen H."/>
            <person name="Yin W.L."/>
            <person name="Huang T."/>
            <person name="Niu S.C."/>
            <person name="Liu Z.J."/>
        </authorList>
    </citation>
    <scope>NUCLEOTIDE SEQUENCE [LARGE SCALE GENOMIC DNA]</scope>
    <source>
        <strain evidence="1">Lindl</strain>
    </source>
</reference>
<dbReference type="Proteomes" id="UP000775213">
    <property type="component" value="Unassembled WGS sequence"/>
</dbReference>
<dbReference type="EMBL" id="JAGFBR010000017">
    <property type="protein sequence ID" value="KAH0451993.1"/>
    <property type="molecule type" value="Genomic_DNA"/>
</dbReference>
<dbReference type="AlphaFoldDB" id="A0AAV7G892"/>
<protein>
    <submittedName>
        <fullName evidence="1">Uncharacterized protein</fullName>
    </submittedName>
</protein>
<evidence type="ECO:0000313" key="2">
    <source>
        <dbReference type="Proteomes" id="UP000775213"/>
    </source>
</evidence>
<gene>
    <name evidence="1" type="ORF">IEQ34_019292</name>
</gene>
<organism evidence="1 2">
    <name type="scientific">Dendrobium chrysotoxum</name>
    <name type="common">Orchid</name>
    <dbReference type="NCBI Taxonomy" id="161865"/>
    <lineage>
        <taxon>Eukaryota</taxon>
        <taxon>Viridiplantae</taxon>
        <taxon>Streptophyta</taxon>
        <taxon>Embryophyta</taxon>
        <taxon>Tracheophyta</taxon>
        <taxon>Spermatophyta</taxon>
        <taxon>Magnoliopsida</taxon>
        <taxon>Liliopsida</taxon>
        <taxon>Asparagales</taxon>
        <taxon>Orchidaceae</taxon>
        <taxon>Epidendroideae</taxon>
        <taxon>Malaxideae</taxon>
        <taxon>Dendrobiinae</taxon>
        <taxon>Dendrobium</taxon>
    </lineage>
</organism>
<proteinExistence type="predicted"/>
<accession>A0AAV7G892</accession>